<organism evidence="2">
    <name type="scientific">Heliothis virescens</name>
    <name type="common">Tobacco budworm moth</name>
    <dbReference type="NCBI Taxonomy" id="7102"/>
    <lineage>
        <taxon>Eukaryota</taxon>
        <taxon>Metazoa</taxon>
        <taxon>Ecdysozoa</taxon>
        <taxon>Arthropoda</taxon>
        <taxon>Hexapoda</taxon>
        <taxon>Insecta</taxon>
        <taxon>Pterygota</taxon>
        <taxon>Neoptera</taxon>
        <taxon>Endopterygota</taxon>
        <taxon>Lepidoptera</taxon>
        <taxon>Glossata</taxon>
        <taxon>Ditrysia</taxon>
        <taxon>Noctuoidea</taxon>
        <taxon>Noctuidae</taxon>
        <taxon>Heliothinae</taxon>
        <taxon>Heliothis</taxon>
    </lineage>
</organism>
<evidence type="ECO:0008006" key="3">
    <source>
        <dbReference type="Google" id="ProtNLM"/>
    </source>
</evidence>
<gene>
    <name evidence="2" type="ORF">B5V51_7371</name>
</gene>
<dbReference type="EMBL" id="NWSH01003255">
    <property type="protein sequence ID" value="PCG66682.1"/>
    <property type="molecule type" value="Genomic_DNA"/>
</dbReference>
<dbReference type="EMBL" id="NWSH01003255">
    <property type="protein sequence ID" value="PCG66681.1"/>
    <property type="molecule type" value="Genomic_DNA"/>
</dbReference>
<dbReference type="AlphaFoldDB" id="A0A2A4J3W2"/>
<proteinExistence type="predicted"/>
<protein>
    <recommendedName>
        <fullName evidence="3">Peptidase S1 domain-containing protein</fullName>
    </recommendedName>
</protein>
<feature type="signal peptide" evidence="1">
    <location>
        <begin position="1"/>
        <end position="16"/>
    </location>
</feature>
<accession>A0A2A4J3W2</accession>
<evidence type="ECO:0000256" key="1">
    <source>
        <dbReference type="SAM" id="SignalP"/>
    </source>
</evidence>
<dbReference type="STRING" id="7102.A0A2A4J3W2"/>
<sequence length="289" mass="32320">MIKTVALLCLVATASAFVRFDLTLFGIGTSAFIELPQSGVKAVAAGWVQKERPSAPEGYAGLVMWCPKDDYTVCVLIDDTDYIAGLQVALNIEQFSHNVYDWTAQGFTYWTTEMDGTVKNYWTTQQYYVSTEYLQRDPAARVAARDPNLLLQDDAIYVSGFNGVPYKISTNVSDIIEDGSDFKKQACIPWMGQHYYYKMDESLGCDAGSMFPWFPLIDSNQLIGVGLLTFGKHSVPEGNRDWFETPARSAVETIVPRGPQCLYDQVDTAGVVTMHTYFIKRPYGVTCIF</sequence>
<name>A0A2A4J3W2_HELVI</name>
<feature type="chain" id="PRO_5013508090" description="Peptidase S1 domain-containing protein" evidence="1">
    <location>
        <begin position="17"/>
        <end position="289"/>
    </location>
</feature>
<reference evidence="2" key="1">
    <citation type="submission" date="2017-09" db="EMBL/GenBank/DDBJ databases">
        <title>Contemporary evolution of a Lepidopteran species, Heliothis virescens, in response to modern agricultural practices.</title>
        <authorList>
            <person name="Fritz M.L."/>
            <person name="Deyonke A.M."/>
            <person name="Papanicolaou A."/>
            <person name="Micinski S."/>
            <person name="Westbrook J."/>
            <person name="Gould F."/>
        </authorList>
    </citation>
    <scope>NUCLEOTIDE SEQUENCE [LARGE SCALE GENOMIC DNA]</scope>
    <source>
        <strain evidence="2">HvINT-</strain>
        <tissue evidence="2">Whole body</tissue>
    </source>
</reference>
<comment type="caution">
    <text evidence="2">The sequence shown here is derived from an EMBL/GenBank/DDBJ whole genome shotgun (WGS) entry which is preliminary data.</text>
</comment>
<keyword evidence="1" id="KW-0732">Signal</keyword>
<evidence type="ECO:0000313" key="2">
    <source>
        <dbReference type="EMBL" id="PCG66681.1"/>
    </source>
</evidence>